<keyword evidence="1" id="KW-0732">Signal</keyword>
<dbReference type="EMBL" id="CAXLJM020000068">
    <property type="protein sequence ID" value="CAL8122791.1"/>
    <property type="molecule type" value="Genomic_DNA"/>
</dbReference>
<dbReference type="Proteomes" id="UP001642540">
    <property type="component" value="Unassembled WGS sequence"/>
</dbReference>
<feature type="chain" id="PRO_5045116410" evidence="1">
    <location>
        <begin position="20"/>
        <end position="93"/>
    </location>
</feature>
<accession>A0ABP1R891</accession>
<keyword evidence="3" id="KW-1185">Reference proteome</keyword>
<evidence type="ECO:0000256" key="1">
    <source>
        <dbReference type="SAM" id="SignalP"/>
    </source>
</evidence>
<feature type="signal peptide" evidence="1">
    <location>
        <begin position="1"/>
        <end position="19"/>
    </location>
</feature>
<name>A0ABP1R891_9HEXA</name>
<evidence type="ECO:0000313" key="2">
    <source>
        <dbReference type="EMBL" id="CAL8122791.1"/>
    </source>
</evidence>
<gene>
    <name evidence="2" type="ORF">ODALV1_LOCUS19955</name>
</gene>
<protein>
    <submittedName>
        <fullName evidence="2">Uncharacterized protein</fullName>
    </submittedName>
</protein>
<comment type="caution">
    <text evidence="2">The sequence shown here is derived from an EMBL/GenBank/DDBJ whole genome shotgun (WGS) entry which is preliminary data.</text>
</comment>
<sequence length="93" mass="10000">MRVFLVCVVLALAVVSALAMPWPQNFDEAVKQAQSMSLIPKGAVVDRTFSGTQVAYFQLGRNDRVNNGDLSQALDGVPPEIIANLEAQIANAQ</sequence>
<evidence type="ECO:0000313" key="3">
    <source>
        <dbReference type="Proteomes" id="UP001642540"/>
    </source>
</evidence>
<organism evidence="2 3">
    <name type="scientific">Orchesella dallaii</name>
    <dbReference type="NCBI Taxonomy" id="48710"/>
    <lineage>
        <taxon>Eukaryota</taxon>
        <taxon>Metazoa</taxon>
        <taxon>Ecdysozoa</taxon>
        <taxon>Arthropoda</taxon>
        <taxon>Hexapoda</taxon>
        <taxon>Collembola</taxon>
        <taxon>Entomobryomorpha</taxon>
        <taxon>Entomobryoidea</taxon>
        <taxon>Orchesellidae</taxon>
        <taxon>Orchesellinae</taxon>
        <taxon>Orchesella</taxon>
    </lineage>
</organism>
<reference evidence="2 3" key="1">
    <citation type="submission" date="2024-08" db="EMBL/GenBank/DDBJ databases">
        <authorList>
            <person name="Cucini C."/>
            <person name="Frati F."/>
        </authorList>
    </citation>
    <scope>NUCLEOTIDE SEQUENCE [LARGE SCALE GENOMIC DNA]</scope>
</reference>
<proteinExistence type="predicted"/>